<proteinExistence type="predicted"/>
<protein>
    <submittedName>
        <fullName evidence="2">Uncharacterized protein</fullName>
    </submittedName>
</protein>
<evidence type="ECO:0000256" key="1">
    <source>
        <dbReference type="SAM" id="MobiDB-lite"/>
    </source>
</evidence>
<feature type="region of interest" description="Disordered" evidence="1">
    <location>
        <begin position="1"/>
        <end position="89"/>
    </location>
</feature>
<accession>A0A9P6QVZ0</accession>
<keyword evidence="3" id="KW-1185">Reference proteome</keyword>
<feature type="non-terminal residue" evidence="2">
    <location>
        <position position="117"/>
    </location>
</feature>
<sequence>MDPLAGTTGASGPNSSSSTASSGPISLTSNSIPISSTNAININNNNSNNNNSPPQSSSAPHVPGAHSIAAAQPHSSLPKMDRSEMRKAKAVSDAIDKALRADKERLQKERSAKLLIL</sequence>
<evidence type="ECO:0000313" key="3">
    <source>
        <dbReference type="Proteomes" id="UP000823405"/>
    </source>
</evidence>
<dbReference type="AlphaFoldDB" id="A0A9P6QVZ0"/>
<organism evidence="2 3">
    <name type="scientific">Linnemannia gamsii</name>
    <dbReference type="NCBI Taxonomy" id="64522"/>
    <lineage>
        <taxon>Eukaryota</taxon>
        <taxon>Fungi</taxon>
        <taxon>Fungi incertae sedis</taxon>
        <taxon>Mucoromycota</taxon>
        <taxon>Mortierellomycotina</taxon>
        <taxon>Mortierellomycetes</taxon>
        <taxon>Mortierellales</taxon>
        <taxon>Mortierellaceae</taxon>
        <taxon>Linnemannia</taxon>
    </lineage>
</organism>
<dbReference type="OrthoDB" id="2436436at2759"/>
<reference evidence="2" key="1">
    <citation type="journal article" date="2020" name="Fungal Divers.">
        <title>Resolving the Mortierellaceae phylogeny through synthesis of multi-gene phylogenetics and phylogenomics.</title>
        <authorList>
            <person name="Vandepol N."/>
            <person name="Liber J."/>
            <person name="Desiro A."/>
            <person name="Na H."/>
            <person name="Kennedy M."/>
            <person name="Barry K."/>
            <person name="Grigoriev I.V."/>
            <person name="Miller A.N."/>
            <person name="O'Donnell K."/>
            <person name="Stajich J.E."/>
            <person name="Bonito G."/>
        </authorList>
    </citation>
    <scope>NUCLEOTIDE SEQUENCE</scope>
    <source>
        <strain evidence="2">NVP60</strain>
    </source>
</reference>
<feature type="compositionally biased region" description="Low complexity" evidence="1">
    <location>
        <begin position="1"/>
        <end position="60"/>
    </location>
</feature>
<name>A0A9P6QVZ0_9FUNG</name>
<dbReference type="Proteomes" id="UP000823405">
    <property type="component" value="Unassembled WGS sequence"/>
</dbReference>
<comment type="caution">
    <text evidence="2">The sequence shown here is derived from an EMBL/GenBank/DDBJ whole genome shotgun (WGS) entry which is preliminary data.</text>
</comment>
<evidence type="ECO:0000313" key="2">
    <source>
        <dbReference type="EMBL" id="KAG0302078.1"/>
    </source>
</evidence>
<gene>
    <name evidence="2" type="ORF">BGZ97_002508</name>
</gene>
<dbReference type="EMBL" id="JAAAIN010001553">
    <property type="protein sequence ID" value="KAG0302078.1"/>
    <property type="molecule type" value="Genomic_DNA"/>
</dbReference>